<evidence type="ECO:0000313" key="1">
    <source>
        <dbReference type="EMBL" id="KFD57577.1"/>
    </source>
</evidence>
<accession>A0A085N5W9</accession>
<sequence>MKMAYFYLHIFEFLTPSRVELISSSIRHLPGKKLRIGEPAHAKYLPLKLVVALVNSVETALAQRNAIFGGKIKKVKPLCEMASHGTKFAERIIVLSPIADVL</sequence>
<dbReference type="Proteomes" id="UP000030758">
    <property type="component" value="Unassembled WGS sequence"/>
</dbReference>
<evidence type="ECO:0000313" key="2">
    <source>
        <dbReference type="EMBL" id="KFD64865.1"/>
    </source>
</evidence>
<proteinExistence type="predicted"/>
<dbReference type="Proteomes" id="UP000030764">
    <property type="component" value="Unassembled WGS sequence"/>
</dbReference>
<reference evidence="2 3" key="1">
    <citation type="journal article" date="2014" name="Nat. Genet.">
        <title>Genome and transcriptome of the porcine whipworm Trichuris suis.</title>
        <authorList>
            <person name="Jex A.R."/>
            <person name="Nejsum P."/>
            <person name="Schwarz E.M."/>
            <person name="Hu L."/>
            <person name="Young N.D."/>
            <person name="Hall R.S."/>
            <person name="Korhonen P.K."/>
            <person name="Liao S."/>
            <person name="Thamsborg S."/>
            <person name="Xia J."/>
            <person name="Xu P."/>
            <person name="Wang S."/>
            <person name="Scheerlinck J.P."/>
            <person name="Hofmann A."/>
            <person name="Sternberg P.W."/>
            <person name="Wang J."/>
            <person name="Gasser R.B."/>
        </authorList>
    </citation>
    <scope>NUCLEOTIDE SEQUENCE [LARGE SCALE GENOMIC DNA]</scope>
    <source>
        <strain evidence="2">DCEP-RM93F</strain>
        <strain evidence="1">DCEP-RM93M</strain>
    </source>
</reference>
<name>A0A085N5W9_9BILA</name>
<dbReference type="AlphaFoldDB" id="A0A085N5W9"/>
<dbReference type="EMBL" id="KL363188">
    <property type="protein sequence ID" value="KFD57577.1"/>
    <property type="molecule type" value="Genomic_DNA"/>
</dbReference>
<dbReference type="EMBL" id="KL367549">
    <property type="protein sequence ID" value="KFD64865.1"/>
    <property type="molecule type" value="Genomic_DNA"/>
</dbReference>
<evidence type="ECO:0000313" key="3">
    <source>
        <dbReference type="Proteomes" id="UP000030764"/>
    </source>
</evidence>
<keyword evidence="3" id="KW-1185">Reference proteome</keyword>
<organism evidence="2">
    <name type="scientific">Trichuris suis</name>
    <name type="common">pig whipworm</name>
    <dbReference type="NCBI Taxonomy" id="68888"/>
    <lineage>
        <taxon>Eukaryota</taxon>
        <taxon>Metazoa</taxon>
        <taxon>Ecdysozoa</taxon>
        <taxon>Nematoda</taxon>
        <taxon>Enoplea</taxon>
        <taxon>Dorylaimia</taxon>
        <taxon>Trichinellida</taxon>
        <taxon>Trichuridae</taxon>
        <taxon>Trichuris</taxon>
    </lineage>
</organism>
<gene>
    <name evidence="1" type="ORF">M513_01680</name>
    <name evidence="2" type="ORF">M514_01680</name>
</gene>
<protein>
    <submittedName>
        <fullName evidence="2">Uncharacterized protein</fullName>
    </submittedName>
</protein>